<dbReference type="Proteomes" id="UP000694557">
    <property type="component" value="Unassembled WGS sequence"/>
</dbReference>
<feature type="domain" description="3-beta hydroxysteroid dehydrogenase/isomerase" evidence="1">
    <location>
        <begin position="145"/>
        <end position="208"/>
    </location>
</feature>
<evidence type="ECO:0000313" key="2">
    <source>
        <dbReference type="Ensembl" id="ENSOKIP00005044803.1"/>
    </source>
</evidence>
<dbReference type="GeneTree" id="ENSGT00940000155444"/>
<organism evidence="2 3">
    <name type="scientific">Oncorhynchus kisutch</name>
    <name type="common">Coho salmon</name>
    <name type="synonym">Salmo kisutch</name>
    <dbReference type="NCBI Taxonomy" id="8019"/>
    <lineage>
        <taxon>Eukaryota</taxon>
        <taxon>Metazoa</taxon>
        <taxon>Chordata</taxon>
        <taxon>Craniata</taxon>
        <taxon>Vertebrata</taxon>
        <taxon>Euteleostomi</taxon>
        <taxon>Actinopterygii</taxon>
        <taxon>Neopterygii</taxon>
        <taxon>Teleostei</taxon>
        <taxon>Protacanthopterygii</taxon>
        <taxon>Salmoniformes</taxon>
        <taxon>Salmonidae</taxon>
        <taxon>Salmoninae</taxon>
        <taxon>Oncorhynchus</taxon>
    </lineage>
</organism>
<dbReference type="InterPro" id="IPR036291">
    <property type="entry name" value="NAD(P)-bd_dom_sf"/>
</dbReference>
<reference evidence="2" key="2">
    <citation type="submission" date="2025-09" db="UniProtKB">
        <authorList>
            <consortium name="Ensembl"/>
        </authorList>
    </citation>
    <scope>IDENTIFICATION</scope>
</reference>
<dbReference type="AlphaFoldDB" id="A0A8C7GN52"/>
<reference evidence="2" key="1">
    <citation type="submission" date="2025-08" db="UniProtKB">
        <authorList>
            <consortium name="Ensembl"/>
        </authorList>
    </citation>
    <scope>IDENTIFICATION</scope>
</reference>
<keyword evidence="3" id="KW-1185">Reference proteome</keyword>
<sequence>LIEVPFIPMEDCAYLGVLSMANTYCQQSRVYIRHVQCVRGDIVVSVFEGDIRDSELLRTACKGASEVYHTASLIDVIEKVDYSKIPGANVKGMTYVQESMASFIYTSSIEVAGPNANGDPIINGDENTPYTCSIKFPLLDGIPNRDVLYRTSHPEAQVNHVYAGNAALAHLQGRGPIRGNFYYISDDTPPISYFDFNRVVLSPLGFRYPPINQQLLNMLNMPFSFTYRSSQRDMGYVPLYSWEEVRKWSMDWLASQLPKERK</sequence>
<name>A0A8C7GN52_ONCKI</name>
<dbReference type="Gene3D" id="3.40.50.720">
    <property type="entry name" value="NAD(P)-binding Rossmann-like Domain"/>
    <property type="match status" value="1"/>
</dbReference>
<dbReference type="GO" id="GO:0006694">
    <property type="term" value="P:steroid biosynthetic process"/>
    <property type="evidence" value="ECO:0007669"/>
    <property type="project" value="InterPro"/>
</dbReference>
<evidence type="ECO:0000313" key="3">
    <source>
        <dbReference type="Proteomes" id="UP000694557"/>
    </source>
</evidence>
<proteinExistence type="predicted"/>
<dbReference type="GO" id="GO:0016616">
    <property type="term" value="F:oxidoreductase activity, acting on the CH-OH group of donors, NAD or NADP as acceptor"/>
    <property type="evidence" value="ECO:0007669"/>
    <property type="project" value="InterPro"/>
</dbReference>
<dbReference type="Pfam" id="PF01073">
    <property type="entry name" value="3Beta_HSD"/>
    <property type="match status" value="2"/>
</dbReference>
<dbReference type="SUPFAM" id="SSF51735">
    <property type="entry name" value="NAD(P)-binding Rossmann-fold domains"/>
    <property type="match status" value="1"/>
</dbReference>
<feature type="domain" description="3-beta hydroxysteroid dehydrogenase/isomerase" evidence="1">
    <location>
        <begin position="44"/>
        <end position="133"/>
    </location>
</feature>
<dbReference type="InterPro" id="IPR002225">
    <property type="entry name" value="3Beta_OHSteriod_DH/Estase"/>
</dbReference>
<evidence type="ECO:0000259" key="1">
    <source>
        <dbReference type="Pfam" id="PF01073"/>
    </source>
</evidence>
<accession>A0A8C7GN52</accession>
<dbReference type="Ensembl" id="ENSOKIT00005047175.1">
    <property type="protein sequence ID" value="ENSOKIP00005044803.1"/>
    <property type="gene ID" value="ENSOKIG00005018809.1"/>
</dbReference>
<protein>
    <recommendedName>
        <fullName evidence="1">3-beta hydroxysteroid dehydrogenase/isomerase domain-containing protein</fullName>
    </recommendedName>
</protein>